<evidence type="ECO:0000256" key="1">
    <source>
        <dbReference type="ARBA" id="ARBA00004162"/>
    </source>
</evidence>
<dbReference type="STRING" id="3750.A0A498IGQ3"/>
<keyword evidence="16" id="KW-0675">Receptor</keyword>
<keyword evidence="13 20" id="KW-0067">ATP-binding</keyword>
<dbReference type="PANTHER" id="PTHR27003:SF451">
    <property type="entry name" value="PROTEIN KINASE DOMAIN-CONTAINING PROTEIN"/>
    <property type="match status" value="1"/>
</dbReference>
<keyword evidence="23" id="KW-1185">Reference proteome</keyword>
<dbReference type="Proteomes" id="UP000290289">
    <property type="component" value="Chromosome 12"/>
</dbReference>
<comment type="caution">
    <text evidence="22">The sequence shown here is derived from an EMBL/GenBank/DDBJ whole genome shotgun (WGS) entry which is preliminary data.</text>
</comment>
<keyword evidence="3" id="KW-1003">Cell membrane</keyword>
<evidence type="ECO:0000256" key="10">
    <source>
        <dbReference type="ARBA" id="ARBA00022737"/>
    </source>
</evidence>
<protein>
    <recommendedName>
        <fullName evidence="2">non-specific serine/threonine protein kinase</fullName>
        <ecNumber evidence="2">2.7.11.1</ecNumber>
    </recommendedName>
</protein>
<comment type="catalytic activity">
    <reaction evidence="18">
        <text>L-threonyl-[protein] + ATP = O-phospho-L-threonyl-[protein] + ADP + H(+)</text>
        <dbReference type="Rhea" id="RHEA:46608"/>
        <dbReference type="Rhea" id="RHEA-COMP:11060"/>
        <dbReference type="Rhea" id="RHEA-COMP:11605"/>
        <dbReference type="ChEBI" id="CHEBI:15378"/>
        <dbReference type="ChEBI" id="CHEBI:30013"/>
        <dbReference type="ChEBI" id="CHEBI:30616"/>
        <dbReference type="ChEBI" id="CHEBI:61977"/>
        <dbReference type="ChEBI" id="CHEBI:456216"/>
        <dbReference type="EC" id="2.7.11.1"/>
    </reaction>
</comment>
<keyword evidence="7" id="KW-0808">Transferase</keyword>
<dbReference type="PROSITE" id="PS50011">
    <property type="entry name" value="PROTEIN_KINASE_DOM"/>
    <property type="match status" value="2"/>
</dbReference>
<reference evidence="22 23" key="1">
    <citation type="submission" date="2018-10" db="EMBL/GenBank/DDBJ databases">
        <title>A high-quality apple genome assembly.</title>
        <authorList>
            <person name="Hu J."/>
        </authorList>
    </citation>
    <scope>NUCLEOTIDE SEQUENCE [LARGE SCALE GENOMIC DNA]</scope>
    <source>
        <strain evidence="23">cv. HFTH1</strain>
        <tissue evidence="22">Young leaf</tissue>
    </source>
</reference>
<evidence type="ECO:0000256" key="2">
    <source>
        <dbReference type="ARBA" id="ARBA00012513"/>
    </source>
</evidence>
<evidence type="ECO:0000256" key="15">
    <source>
        <dbReference type="ARBA" id="ARBA00023136"/>
    </source>
</evidence>
<accession>A0A498IGQ3</accession>
<dbReference type="SUPFAM" id="SSF56112">
    <property type="entry name" value="Protein kinase-like (PK-like)"/>
    <property type="match status" value="2"/>
</dbReference>
<keyword evidence="11 20" id="KW-0547">Nucleotide-binding</keyword>
<evidence type="ECO:0000256" key="8">
    <source>
        <dbReference type="ARBA" id="ARBA00022692"/>
    </source>
</evidence>
<sequence length="749" mass="83852">MGRTAQSVSRFFSLRKKKQNDWAFPEELCRRFTLAEIRAATQCFDRTLVIGEGGFGRVYKGRIKVDGDEDRIDVVAIKRLSRDSVQGVPAFRAEVQLLCQLRHPNLISLVGFCQENGERIIVYDYMPNGTLSDYLLDPSNIKNKDPFPLTWKQRLKICIGVARSIHYLHAGVKHAVIHRAVKCSSVLLDQNLVPKLSDFGLSKMGPPVLSNALIKLTSRIFGTIGYLAPEYAMFGQLTEKSDVYSFGMVLLEVLCAKSVSREIFECVERGETFPAIIDPFLIGKVAPDCLRKFMIIAMRCGRPAGAERPTMGEVQVELECALELQERADTVKQLNELRTSASTSLAPLPAHDMEDYTYQNISFSETNEIICNRCIVMGRTAQSVSRFFSLRKKKQKDWAFPEELCRRFTLAEISAATQCFDQTLCIGESVFGTVYKGRIKVDGDADRKDVVAIKRLSGDSIQGVCEFRAEVQLLCQLRHPNLISLVGFCQENGDCFIVYDYVPNGTLSDYLFDPSNIKNKDPFPLTWKQRLKICIGVARSIHYLHAGVKHAVIHRDIKCSIILLDQNLVPKLSGFALSKMGPPVLSNPLIKLNLPVSGTIGYLDPEYVSSGQLTEKSDVFSFGMVLFDVLCAKTYAKLLIESPDGSVIFPDMIDPFLKGKVAPDCLKKIMNIAVRCLHLRGAERPTMGEVQVELEYAMELQERADAVKQLKELGTSASTSLAPPLPAHDMEDYTYENISFSEINETFYA</sequence>
<dbReference type="CDD" id="cd14066">
    <property type="entry name" value="STKc_IRAK"/>
    <property type="match status" value="1"/>
</dbReference>
<evidence type="ECO:0000256" key="4">
    <source>
        <dbReference type="ARBA" id="ARBA00022527"/>
    </source>
</evidence>
<comment type="subcellular location">
    <subcellularLocation>
        <location evidence="1">Cell membrane</location>
        <topology evidence="1">Single-pass membrane protein</topology>
    </subcellularLocation>
</comment>
<dbReference type="InterPro" id="IPR000719">
    <property type="entry name" value="Prot_kinase_dom"/>
</dbReference>
<feature type="domain" description="Protein kinase" evidence="21">
    <location>
        <begin position="44"/>
        <end position="318"/>
    </location>
</feature>
<dbReference type="AlphaFoldDB" id="A0A498IGQ3"/>
<evidence type="ECO:0000256" key="5">
    <source>
        <dbReference type="ARBA" id="ARBA00022553"/>
    </source>
</evidence>
<dbReference type="GO" id="GO:0005524">
    <property type="term" value="F:ATP binding"/>
    <property type="evidence" value="ECO:0007669"/>
    <property type="project" value="UniProtKB-UniRule"/>
</dbReference>
<evidence type="ECO:0000313" key="22">
    <source>
        <dbReference type="EMBL" id="RXH82546.1"/>
    </source>
</evidence>
<evidence type="ECO:0000256" key="11">
    <source>
        <dbReference type="ARBA" id="ARBA00022741"/>
    </source>
</evidence>
<dbReference type="GO" id="GO:0004674">
    <property type="term" value="F:protein serine/threonine kinase activity"/>
    <property type="evidence" value="ECO:0007669"/>
    <property type="project" value="UniProtKB-KW"/>
</dbReference>
<dbReference type="PROSITE" id="PS00107">
    <property type="entry name" value="PROTEIN_KINASE_ATP"/>
    <property type="match status" value="1"/>
</dbReference>
<organism evidence="22 23">
    <name type="scientific">Malus domestica</name>
    <name type="common">Apple</name>
    <name type="synonym">Pyrus malus</name>
    <dbReference type="NCBI Taxonomy" id="3750"/>
    <lineage>
        <taxon>Eukaryota</taxon>
        <taxon>Viridiplantae</taxon>
        <taxon>Streptophyta</taxon>
        <taxon>Embryophyta</taxon>
        <taxon>Tracheophyta</taxon>
        <taxon>Spermatophyta</taxon>
        <taxon>Magnoliopsida</taxon>
        <taxon>eudicotyledons</taxon>
        <taxon>Gunneridae</taxon>
        <taxon>Pentapetalae</taxon>
        <taxon>rosids</taxon>
        <taxon>fabids</taxon>
        <taxon>Rosales</taxon>
        <taxon>Rosaceae</taxon>
        <taxon>Amygdaloideae</taxon>
        <taxon>Maleae</taxon>
        <taxon>Malus</taxon>
    </lineage>
</organism>
<evidence type="ECO:0000256" key="6">
    <source>
        <dbReference type="ARBA" id="ARBA00022614"/>
    </source>
</evidence>
<evidence type="ECO:0000256" key="16">
    <source>
        <dbReference type="ARBA" id="ARBA00023170"/>
    </source>
</evidence>
<keyword evidence="14" id="KW-1133">Transmembrane helix</keyword>
<evidence type="ECO:0000256" key="14">
    <source>
        <dbReference type="ARBA" id="ARBA00022989"/>
    </source>
</evidence>
<proteinExistence type="predicted"/>
<keyword evidence="4" id="KW-0723">Serine/threonine-protein kinase</keyword>
<dbReference type="Gene3D" id="1.10.510.10">
    <property type="entry name" value="Transferase(Phosphotransferase) domain 1"/>
    <property type="match status" value="2"/>
</dbReference>
<dbReference type="GO" id="GO:0009506">
    <property type="term" value="C:plasmodesma"/>
    <property type="evidence" value="ECO:0007669"/>
    <property type="project" value="TreeGrafter"/>
</dbReference>
<evidence type="ECO:0000256" key="9">
    <source>
        <dbReference type="ARBA" id="ARBA00022729"/>
    </source>
</evidence>
<dbReference type="InterPro" id="IPR045272">
    <property type="entry name" value="ANXUR1/2-like"/>
</dbReference>
<dbReference type="GO" id="GO:0004714">
    <property type="term" value="F:transmembrane receptor protein tyrosine kinase activity"/>
    <property type="evidence" value="ECO:0007669"/>
    <property type="project" value="InterPro"/>
</dbReference>
<evidence type="ECO:0000256" key="7">
    <source>
        <dbReference type="ARBA" id="ARBA00022679"/>
    </source>
</evidence>
<evidence type="ECO:0000313" key="23">
    <source>
        <dbReference type="Proteomes" id="UP000290289"/>
    </source>
</evidence>
<dbReference type="EMBL" id="RDQH01000338">
    <property type="protein sequence ID" value="RXH82546.1"/>
    <property type="molecule type" value="Genomic_DNA"/>
</dbReference>
<evidence type="ECO:0000256" key="12">
    <source>
        <dbReference type="ARBA" id="ARBA00022777"/>
    </source>
</evidence>
<dbReference type="InterPro" id="IPR011009">
    <property type="entry name" value="Kinase-like_dom_sf"/>
</dbReference>
<keyword evidence="9" id="KW-0732">Signal</keyword>
<keyword evidence="12" id="KW-0418">Kinase</keyword>
<evidence type="ECO:0000256" key="3">
    <source>
        <dbReference type="ARBA" id="ARBA00022475"/>
    </source>
</evidence>
<dbReference type="InterPro" id="IPR001245">
    <property type="entry name" value="Ser-Thr/Tyr_kinase_cat_dom"/>
</dbReference>
<keyword evidence="6" id="KW-0433">Leucine-rich repeat</keyword>
<dbReference type="InterPro" id="IPR017441">
    <property type="entry name" value="Protein_kinase_ATP_BS"/>
</dbReference>
<evidence type="ECO:0000259" key="21">
    <source>
        <dbReference type="PROSITE" id="PS50011"/>
    </source>
</evidence>
<dbReference type="EC" id="2.7.11.1" evidence="2"/>
<evidence type="ECO:0000256" key="17">
    <source>
        <dbReference type="ARBA" id="ARBA00023180"/>
    </source>
</evidence>
<dbReference type="FunFam" id="3.30.200.20:FF:000039">
    <property type="entry name" value="receptor-like protein kinase FERONIA"/>
    <property type="match status" value="2"/>
</dbReference>
<keyword evidence="10" id="KW-0677">Repeat</keyword>
<keyword evidence="5" id="KW-0597">Phosphoprotein</keyword>
<evidence type="ECO:0000256" key="20">
    <source>
        <dbReference type="PROSITE-ProRule" id="PRU10141"/>
    </source>
</evidence>
<dbReference type="GO" id="GO:0005886">
    <property type="term" value="C:plasma membrane"/>
    <property type="evidence" value="ECO:0007669"/>
    <property type="project" value="UniProtKB-SubCell"/>
</dbReference>
<feature type="domain" description="Protein kinase" evidence="21">
    <location>
        <begin position="420"/>
        <end position="697"/>
    </location>
</feature>
<evidence type="ECO:0000256" key="13">
    <source>
        <dbReference type="ARBA" id="ARBA00022840"/>
    </source>
</evidence>
<dbReference type="PANTHER" id="PTHR27003">
    <property type="entry name" value="OS07G0166700 PROTEIN"/>
    <property type="match status" value="1"/>
</dbReference>
<dbReference type="Pfam" id="PF07714">
    <property type="entry name" value="PK_Tyr_Ser-Thr"/>
    <property type="match status" value="2"/>
</dbReference>
<dbReference type="FunFam" id="1.10.510.10:FF:000358">
    <property type="entry name" value="Putative leucine-rich repeat receptor-like serine/threonine-protein kinase"/>
    <property type="match status" value="1"/>
</dbReference>
<evidence type="ECO:0000256" key="18">
    <source>
        <dbReference type="ARBA" id="ARBA00047899"/>
    </source>
</evidence>
<keyword evidence="8" id="KW-0812">Transmembrane</keyword>
<gene>
    <name evidence="22" type="ORF">DVH24_036887</name>
</gene>
<evidence type="ECO:0000256" key="19">
    <source>
        <dbReference type="ARBA" id="ARBA00048679"/>
    </source>
</evidence>
<dbReference type="Gene3D" id="3.30.200.20">
    <property type="entry name" value="Phosphorylase Kinase, domain 1"/>
    <property type="match status" value="2"/>
</dbReference>
<keyword evidence="15" id="KW-0472">Membrane</keyword>
<name>A0A498IGQ3_MALDO</name>
<comment type="catalytic activity">
    <reaction evidence="19">
        <text>L-seryl-[protein] + ATP = O-phospho-L-seryl-[protein] + ADP + H(+)</text>
        <dbReference type="Rhea" id="RHEA:17989"/>
        <dbReference type="Rhea" id="RHEA-COMP:9863"/>
        <dbReference type="Rhea" id="RHEA-COMP:11604"/>
        <dbReference type="ChEBI" id="CHEBI:15378"/>
        <dbReference type="ChEBI" id="CHEBI:29999"/>
        <dbReference type="ChEBI" id="CHEBI:30616"/>
        <dbReference type="ChEBI" id="CHEBI:83421"/>
        <dbReference type="ChEBI" id="CHEBI:456216"/>
        <dbReference type="EC" id="2.7.11.1"/>
    </reaction>
</comment>
<feature type="binding site" evidence="20">
    <location>
        <position position="78"/>
    </location>
    <ligand>
        <name>ATP</name>
        <dbReference type="ChEBI" id="CHEBI:30616"/>
    </ligand>
</feature>
<keyword evidence="17" id="KW-0325">Glycoprotein</keyword>